<comment type="caution">
    <text evidence="3">The sequence shown here is derived from an EMBL/GenBank/DDBJ whole genome shotgun (WGS) entry which is preliminary data.</text>
</comment>
<evidence type="ECO:0000313" key="3">
    <source>
        <dbReference type="EMBL" id="GHF30630.1"/>
    </source>
</evidence>
<evidence type="ECO:0000256" key="1">
    <source>
        <dbReference type="SAM" id="MobiDB-lite"/>
    </source>
</evidence>
<sequence length="404" mass="43757">MNVEDILRDTLREQAAGAPPAPPAFADRVLAARRRRRLRGLASAAAATAAVVAVAVGVPLLDSGSHEPPPAGLGTDDGTLARPGQSPPRDLIAAGDVALAAYCTGRTVERPDGQGVLERTYWLLDPATGRYEKDDRWSFVAVAPGLRTAAVLERGLPADRIGILDLATRRIDRWIPVGHGVGGLAYSRDGRRIVATAYDDDPDLRVRVEREGGGEGWMSEFGRSSRTGFLVLDTVTDEYTYAPVPADRDINARQDFAFSRSGDSVYAQVVGGKDGLQQFYALTGAEIDAPAEERYLRSDVPARLSPDGRLAALGLTEERQDRSWSSVRDPRTGEEVAKVRGAELLAWADDHRLIAWERAPGVAEYRPRLVLVTLGSDKVVPLSGVRVPDDDFGTLEWEPVFATR</sequence>
<keyword evidence="4" id="KW-1185">Reference proteome</keyword>
<dbReference type="EMBL" id="BNBI01000019">
    <property type="protein sequence ID" value="GHF30630.1"/>
    <property type="molecule type" value="Genomic_DNA"/>
</dbReference>
<dbReference type="RefSeq" id="WP_190208077.1">
    <property type="nucleotide sequence ID" value="NZ_BNBI01000019.1"/>
</dbReference>
<dbReference type="Proteomes" id="UP000630718">
    <property type="component" value="Unassembled WGS sequence"/>
</dbReference>
<evidence type="ECO:0000256" key="2">
    <source>
        <dbReference type="SAM" id="Phobius"/>
    </source>
</evidence>
<dbReference type="InterPro" id="IPR011044">
    <property type="entry name" value="Quino_amine_DH_bsu"/>
</dbReference>
<feature type="region of interest" description="Disordered" evidence="1">
    <location>
        <begin position="63"/>
        <end position="87"/>
    </location>
</feature>
<organism evidence="3 4">
    <name type="scientific">Streptomyces fumanus</name>
    <dbReference type="NCBI Taxonomy" id="67302"/>
    <lineage>
        <taxon>Bacteria</taxon>
        <taxon>Bacillati</taxon>
        <taxon>Actinomycetota</taxon>
        <taxon>Actinomycetes</taxon>
        <taxon>Kitasatosporales</taxon>
        <taxon>Streptomycetaceae</taxon>
        <taxon>Streptomyces</taxon>
    </lineage>
</organism>
<dbReference type="SUPFAM" id="SSF50969">
    <property type="entry name" value="YVTN repeat-like/Quinoprotein amine dehydrogenase"/>
    <property type="match status" value="1"/>
</dbReference>
<reference evidence="3" key="1">
    <citation type="journal article" date="2014" name="Int. J. Syst. Evol. Microbiol.">
        <title>Complete genome sequence of Corynebacterium casei LMG S-19264T (=DSM 44701T), isolated from a smear-ripened cheese.</title>
        <authorList>
            <consortium name="US DOE Joint Genome Institute (JGI-PGF)"/>
            <person name="Walter F."/>
            <person name="Albersmeier A."/>
            <person name="Kalinowski J."/>
            <person name="Ruckert C."/>
        </authorList>
    </citation>
    <scope>NUCLEOTIDE SEQUENCE</scope>
    <source>
        <strain evidence="3">JCM 4477</strain>
    </source>
</reference>
<reference evidence="3" key="2">
    <citation type="submission" date="2020-09" db="EMBL/GenBank/DDBJ databases">
        <authorList>
            <person name="Sun Q."/>
            <person name="Ohkuma M."/>
        </authorList>
    </citation>
    <scope>NUCLEOTIDE SEQUENCE</scope>
    <source>
        <strain evidence="3">JCM 4477</strain>
    </source>
</reference>
<accession>A0A919AX76</accession>
<evidence type="ECO:0000313" key="4">
    <source>
        <dbReference type="Proteomes" id="UP000630718"/>
    </source>
</evidence>
<dbReference type="Gene3D" id="2.130.10.10">
    <property type="entry name" value="YVTN repeat-like/Quinoprotein amine dehydrogenase"/>
    <property type="match status" value="1"/>
</dbReference>
<keyword evidence="2" id="KW-0472">Membrane</keyword>
<evidence type="ECO:0008006" key="5">
    <source>
        <dbReference type="Google" id="ProtNLM"/>
    </source>
</evidence>
<gene>
    <name evidence="3" type="ORF">GCM10018772_65250</name>
</gene>
<dbReference type="InterPro" id="IPR015943">
    <property type="entry name" value="WD40/YVTN_repeat-like_dom_sf"/>
</dbReference>
<name>A0A919AX76_9ACTN</name>
<feature type="transmembrane region" description="Helical" evidence="2">
    <location>
        <begin position="41"/>
        <end position="61"/>
    </location>
</feature>
<keyword evidence="2" id="KW-1133">Transmembrane helix</keyword>
<protein>
    <recommendedName>
        <fullName evidence="5">WD40 repeat domain-containing protein</fullName>
    </recommendedName>
</protein>
<keyword evidence="2" id="KW-0812">Transmembrane</keyword>
<proteinExistence type="predicted"/>
<dbReference type="AlphaFoldDB" id="A0A919AX76"/>